<protein>
    <recommendedName>
        <fullName evidence="2">diguanylate cyclase</fullName>
        <ecNumber evidence="2">2.7.7.65</ecNumber>
    </recommendedName>
</protein>
<dbReference type="PROSITE" id="PS51257">
    <property type="entry name" value="PROKAR_LIPOPROTEIN"/>
    <property type="match status" value="1"/>
</dbReference>
<dbReference type="SMART" id="SM00267">
    <property type="entry name" value="GGDEF"/>
    <property type="match status" value="1"/>
</dbReference>
<gene>
    <name evidence="6" type="primary">ycdT_5</name>
    <name evidence="6" type="ORF">HALO32_02458</name>
</gene>
<dbReference type="NCBIfam" id="TIGR00254">
    <property type="entry name" value="GGDEF"/>
    <property type="match status" value="1"/>
</dbReference>
<comment type="cofactor">
    <cofactor evidence="1">
        <name>Mg(2+)</name>
        <dbReference type="ChEBI" id="CHEBI:18420"/>
    </cofactor>
</comment>
<dbReference type="SUPFAM" id="SSF55073">
    <property type="entry name" value="Nucleotide cyclase"/>
    <property type="match status" value="1"/>
</dbReference>
<name>A0A5K1IAW1_9GAMM</name>
<feature type="transmembrane region" description="Helical" evidence="4">
    <location>
        <begin position="124"/>
        <end position="142"/>
    </location>
</feature>
<sequence>MWKDFITSGGRSTLEDPDFLRLSIMNVMAGAGCVAFLLFLVLDSTGSFGWSTLRIATDLLGIALTLGVIVGLRAGAPLGVMAKLSHLALFVLLLLLAVARGESVLAVTIPLIYPAPAYLLLDSVYRASIGTALMVLCLYAVILTNTGGFFEDMVAVLDGALSITLAMAFQAAVMALYLRSRQQSIAWLKSLKDTLAFQSAHDPLTGLQNRYTFDEVISREMRRRSDDRLFAFLMLDIDSFKAYNDTFGHPEGDELLQRLAKAVQGLFNRAEDHVFRLGGEEFGIVFRPRDRSEAALMADRLLEVIESMEVPSPGGPHRHITASAGLLCRAPGPGPDSETIYRLADQAMYRAKETGRARWVEANDEKRKNDGTH</sequence>
<dbReference type="CDD" id="cd01949">
    <property type="entry name" value="GGDEF"/>
    <property type="match status" value="1"/>
</dbReference>
<dbReference type="PANTHER" id="PTHR45138">
    <property type="entry name" value="REGULATORY COMPONENTS OF SENSORY TRANSDUCTION SYSTEM"/>
    <property type="match status" value="1"/>
</dbReference>
<dbReference type="AlphaFoldDB" id="A0A5K1IAW1"/>
<feature type="transmembrane region" description="Helical" evidence="4">
    <location>
        <begin position="154"/>
        <end position="178"/>
    </location>
</feature>
<keyword evidence="6" id="KW-0808">Transferase</keyword>
<evidence type="ECO:0000313" key="7">
    <source>
        <dbReference type="Proteomes" id="UP000326725"/>
    </source>
</evidence>
<dbReference type="FunFam" id="3.30.70.270:FF:000001">
    <property type="entry name" value="Diguanylate cyclase domain protein"/>
    <property type="match status" value="1"/>
</dbReference>
<comment type="catalytic activity">
    <reaction evidence="3">
        <text>2 GTP = 3',3'-c-di-GMP + 2 diphosphate</text>
        <dbReference type="Rhea" id="RHEA:24898"/>
        <dbReference type="ChEBI" id="CHEBI:33019"/>
        <dbReference type="ChEBI" id="CHEBI:37565"/>
        <dbReference type="ChEBI" id="CHEBI:58805"/>
        <dbReference type="EC" id="2.7.7.65"/>
    </reaction>
</comment>
<accession>A0A5K1IAW1</accession>
<keyword evidence="4" id="KW-0472">Membrane</keyword>
<evidence type="ECO:0000256" key="3">
    <source>
        <dbReference type="ARBA" id="ARBA00034247"/>
    </source>
</evidence>
<dbReference type="Proteomes" id="UP000326725">
    <property type="component" value="Unassembled WGS sequence"/>
</dbReference>
<evidence type="ECO:0000256" key="2">
    <source>
        <dbReference type="ARBA" id="ARBA00012528"/>
    </source>
</evidence>
<organism evidence="6 7">
    <name type="scientific">Halomonas lysinitropha</name>
    <dbReference type="NCBI Taxonomy" id="2607506"/>
    <lineage>
        <taxon>Bacteria</taxon>
        <taxon>Pseudomonadati</taxon>
        <taxon>Pseudomonadota</taxon>
        <taxon>Gammaproteobacteria</taxon>
        <taxon>Oceanospirillales</taxon>
        <taxon>Halomonadaceae</taxon>
        <taxon>Halomonas</taxon>
    </lineage>
</organism>
<dbReference type="GO" id="GO:0052621">
    <property type="term" value="F:diguanylate cyclase activity"/>
    <property type="evidence" value="ECO:0007669"/>
    <property type="project" value="UniProtKB-EC"/>
</dbReference>
<dbReference type="InterPro" id="IPR000160">
    <property type="entry name" value="GGDEF_dom"/>
</dbReference>
<evidence type="ECO:0000259" key="5">
    <source>
        <dbReference type="PROSITE" id="PS50887"/>
    </source>
</evidence>
<dbReference type="EC" id="2.7.7.65" evidence="2"/>
<dbReference type="InterPro" id="IPR050469">
    <property type="entry name" value="Diguanylate_Cyclase"/>
</dbReference>
<keyword evidence="7" id="KW-1185">Reference proteome</keyword>
<keyword evidence="4" id="KW-1133">Transmembrane helix</keyword>
<proteinExistence type="predicted"/>
<dbReference type="Gene3D" id="3.30.70.270">
    <property type="match status" value="1"/>
</dbReference>
<dbReference type="PROSITE" id="PS50887">
    <property type="entry name" value="GGDEF"/>
    <property type="match status" value="1"/>
</dbReference>
<reference evidence="6 7" key="1">
    <citation type="submission" date="2019-09" db="EMBL/GenBank/DDBJ databases">
        <authorList>
            <person name="Criscuolo A."/>
        </authorList>
    </citation>
    <scope>NUCLEOTIDE SEQUENCE [LARGE SCALE GENOMIC DNA]</scope>
    <source>
        <strain evidence="7">3(2)</strain>
    </source>
</reference>
<dbReference type="InterPro" id="IPR043128">
    <property type="entry name" value="Rev_trsase/Diguanyl_cyclase"/>
</dbReference>
<feature type="transmembrane region" description="Helical" evidence="4">
    <location>
        <begin position="20"/>
        <end position="41"/>
    </location>
</feature>
<dbReference type="Pfam" id="PF00990">
    <property type="entry name" value="GGDEF"/>
    <property type="match status" value="1"/>
</dbReference>
<keyword evidence="4" id="KW-0812">Transmembrane</keyword>
<dbReference type="InterPro" id="IPR029787">
    <property type="entry name" value="Nucleotide_cyclase"/>
</dbReference>
<feature type="transmembrane region" description="Helical" evidence="4">
    <location>
        <begin position="53"/>
        <end position="75"/>
    </location>
</feature>
<evidence type="ECO:0000256" key="1">
    <source>
        <dbReference type="ARBA" id="ARBA00001946"/>
    </source>
</evidence>
<dbReference type="EMBL" id="CABVOU010000039">
    <property type="protein sequence ID" value="VVZ96362.1"/>
    <property type="molecule type" value="Genomic_DNA"/>
</dbReference>
<evidence type="ECO:0000256" key="4">
    <source>
        <dbReference type="SAM" id="Phobius"/>
    </source>
</evidence>
<dbReference type="RefSeq" id="WP_192576495.1">
    <property type="nucleotide sequence ID" value="NZ_CABVOU010000039.1"/>
</dbReference>
<keyword evidence="6" id="KW-0548">Nucleotidyltransferase</keyword>
<evidence type="ECO:0000313" key="6">
    <source>
        <dbReference type="EMBL" id="VVZ96362.1"/>
    </source>
</evidence>
<feature type="domain" description="GGDEF" evidence="5">
    <location>
        <begin position="228"/>
        <end position="364"/>
    </location>
</feature>
<feature type="transmembrane region" description="Helical" evidence="4">
    <location>
        <begin position="87"/>
        <end position="112"/>
    </location>
</feature>
<dbReference type="PANTHER" id="PTHR45138:SF9">
    <property type="entry name" value="DIGUANYLATE CYCLASE DGCM-RELATED"/>
    <property type="match status" value="1"/>
</dbReference>